<evidence type="ECO:0000256" key="3">
    <source>
        <dbReference type="ARBA" id="ARBA00023002"/>
    </source>
</evidence>
<dbReference type="GO" id="GO:0071949">
    <property type="term" value="F:FAD binding"/>
    <property type="evidence" value="ECO:0007669"/>
    <property type="project" value="InterPro"/>
</dbReference>
<evidence type="ECO:0000313" key="6">
    <source>
        <dbReference type="Proteomes" id="UP000092666"/>
    </source>
</evidence>
<dbReference type="EMBL" id="KI669509">
    <property type="protein sequence ID" value="OCF32309.1"/>
    <property type="molecule type" value="Genomic_DNA"/>
</dbReference>
<keyword evidence="1" id="KW-0285">Flavoprotein</keyword>
<gene>
    <name evidence="5" type="ORF">I316_05977</name>
</gene>
<dbReference type="Gene3D" id="3.50.50.60">
    <property type="entry name" value="FAD/NAD(P)-binding domain"/>
    <property type="match status" value="1"/>
</dbReference>
<evidence type="ECO:0000313" key="5">
    <source>
        <dbReference type="EMBL" id="OCF32309.1"/>
    </source>
</evidence>
<evidence type="ECO:0000259" key="4">
    <source>
        <dbReference type="Pfam" id="PF01494"/>
    </source>
</evidence>
<protein>
    <submittedName>
        <fullName evidence="5">Salicylate hydroxylase</fullName>
    </submittedName>
</protein>
<name>A0A1B9GMG1_9TREE</name>
<accession>A0A1B9GMG1</accession>
<reference evidence="6" key="2">
    <citation type="submission" date="2013-12" db="EMBL/GenBank/DDBJ databases">
        <title>Evolution of pathogenesis and genome organization in the Tremellales.</title>
        <authorList>
            <person name="Cuomo C."/>
            <person name="Litvintseva A."/>
            <person name="Heitman J."/>
            <person name="Chen Y."/>
            <person name="Sun S."/>
            <person name="Springer D."/>
            <person name="Dromer F."/>
            <person name="Young S."/>
            <person name="Zeng Q."/>
            <person name="Chapman S."/>
            <person name="Gujja S."/>
            <person name="Saif S."/>
            <person name="Birren B."/>
        </authorList>
    </citation>
    <scope>NUCLEOTIDE SEQUENCE [LARGE SCALE GENOMIC DNA]</scope>
    <source>
        <strain evidence="6">BCC8398</strain>
    </source>
</reference>
<evidence type="ECO:0000256" key="2">
    <source>
        <dbReference type="ARBA" id="ARBA00022827"/>
    </source>
</evidence>
<dbReference type="OrthoDB" id="417877at2759"/>
<keyword evidence="2" id="KW-0274">FAD</keyword>
<evidence type="ECO:0000256" key="1">
    <source>
        <dbReference type="ARBA" id="ARBA00022630"/>
    </source>
</evidence>
<dbReference type="Pfam" id="PF01494">
    <property type="entry name" value="FAD_binding_3"/>
    <property type="match status" value="1"/>
</dbReference>
<proteinExistence type="predicted"/>
<keyword evidence="6" id="KW-1185">Reference proteome</keyword>
<sequence>MTIAIPETKIRVAVVGTGPGGLAAIINLRKLPYVELSAFDQAKELREVGAGISINENTWRHLKLLGADEKLEQYTNRGDGSKVDGEQRNGITGELLARKYQKINPDAPPRSRIERYKLQRALLSQIPEDFIRLSKRLSKIEETAKGTTLTFEDRTTAGPFDLVIGADGLRSVVRQQSFPEHKLSYTGKVAYRTLIPQSAVAHIPHLPRASTFWHTKDTHVYTDFLDNGLFEIATRAFESDEEGNKVSWGHKVPREKVVHHYQGYCEAIRQVIATPDEWLEFAMFGGPRLESVISNGRIALLGDASHPLSGAFGSGAAFAFEDAYVLTKALEYTHSRGQPIGEALRLYDEVRSPHYKGLYAILNSFGKNAKEIEAISPPLELNELINETTRRNWTASNEWIYKYDVEQVTQVWKEYLDAQEAASGLSGLTLEKEKAIKEPTIPQIAIEA</sequence>
<dbReference type="PANTHER" id="PTHR46720">
    <property type="entry name" value="HYDROXYLASE, PUTATIVE (AFU_ORTHOLOGUE AFUA_3G01460)-RELATED"/>
    <property type="match status" value="1"/>
</dbReference>
<dbReference type="InterPro" id="IPR051104">
    <property type="entry name" value="FAD_monoxygenase"/>
</dbReference>
<feature type="domain" description="FAD-binding" evidence="4">
    <location>
        <begin position="10"/>
        <end position="356"/>
    </location>
</feature>
<dbReference type="Proteomes" id="UP000092666">
    <property type="component" value="Unassembled WGS sequence"/>
</dbReference>
<dbReference type="PANTHER" id="PTHR46720:SF3">
    <property type="entry name" value="FAD-BINDING DOMAIN-CONTAINING PROTEIN-RELATED"/>
    <property type="match status" value="1"/>
</dbReference>
<dbReference type="AlphaFoldDB" id="A0A1B9GMG1"/>
<dbReference type="STRING" id="1296120.A0A1B9GMG1"/>
<dbReference type="InterPro" id="IPR036188">
    <property type="entry name" value="FAD/NAD-bd_sf"/>
</dbReference>
<dbReference type="SUPFAM" id="SSF51905">
    <property type="entry name" value="FAD/NAD(P)-binding domain"/>
    <property type="match status" value="1"/>
</dbReference>
<dbReference type="InterPro" id="IPR002938">
    <property type="entry name" value="FAD-bd"/>
</dbReference>
<dbReference type="PRINTS" id="PR00420">
    <property type="entry name" value="RNGMNOXGNASE"/>
</dbReference>
<organism evidence="5 6">
    <name type="scientific">Kwoniella heveanensis BCC8398</name>
    <dbReference type="NCBI Taxonomy" id="1296120"/>
    <lineage>
        <taxon>Eukaryota</taxon>
        <taxon>Fungi</taxon>
        <taxon>Dikarya</taxon>
        <taxon>Basidiomycota</taxon>
        <taxon>Agaricomycotina</taxon>
        <taxon>Tremellomycetes</taxon>
        <taxon>Tremellales</taxon>
        <taxon>Cryptococcaceae</taxon>
        <taxon>Kwoniella</taxon>
    </lineage>
</organism>
<dbReference type="GO" id="GO:0044550">
    <property type="term" value="P:secondary metabolite biosynthetic process"/>
    <property type="evidence" value="ECO:0007669"/>
    <property type="project" value="TreeGrafter"/>
</dbReference>
<reference evidence="5 6" key="1">
    <citation type="submission" date="2013-07" db="EMBL/GenBank/DDBJ databases">
        <title>The Genome Sequence of Cryptococcus heveanensis BCC8398.</title>
        <authorList>
            <consortium name="The Broad Institute Genome Sequencing Platform"/>
            <person name="Cuomo C."/>
            <person name="Litvintseva A."/>
            <person name="Chen Y."/>
            <person name="Heitman J."/>
            <person name="Sun S."/>
            <person name="Springer D."/>
            <person name="Dromer F."/>
            <person name="Young S.K."/>
            <person name="Zeng Q."/>
            <person name="Gargeya S."/>
            <person name="Fitzgerald M."/>
            <person name="Abouelleil A."/>
            <person name="Alvarado L."/>
            <person name="Berlin A.M."/>
            <person name="Chapman S.B."/>
            <person name="Dewar J."/>
            <person name="Goldberg J."/>
            <person name="Griggs A."/>
            <person name="Gujja S."/>
            <person name="Hansen M."/>
            <person name="Howarth C."/>
            <person name="Imamovic A."/>
            <person name="Larimer J."/>
            <person name="McCowan C."/>
            <person name="Murphy C."/>
            <person name="Pearson M."/>
            <person name="Priest M."/>
            <person name="Roberts A."/>
            <person name="Saif S."/>
            <person name="Shea T."/>
            <person name="Sykes S."/>
            <person name="Wortman J."/>
            <person name="Nusbaum C."/>
            <person name="Birren B."/>
        </authorList>
    </citation>
    <scope>NUCLEOTIDE SEQUENCE [LARGE SCALE GENOMIC DNA]</scope>
    <source>
        <strain evidence="5 6">BCC8398</strain>
    </source>
</reference>
<keyword evidence="3" id="KW-0560">Oxidoreductase</keyword>
<dbReference type="GO" id="GO:0016491">
    <property type="term" value="F:oxidoreductase activity"/>
    <property type="evidence" value="ECO:0007669"/>
    <property type="project" value="UniProtKB-KW"/>
</dbReference>